<sequence>MARSGMSWLFFVGVLGHPFTDVRCGHDVERETPPLDNMAGQILENCFFWKTFAVSSPHKTRAGVTVHSHIPACSQTDINTYIKGRSLRSEMPGIQLVRLNAACSVLRNIKFVSQSAGSIGLRGKPFAVARCVAASAKRPSWTEFRGPKDP</sequence>
<protein>
    <recommendedName>
        <fullName evidence="4">Secreted protein</fullName>
    </recommendedName>
</protein>
<dbReference type="VEuPathDB" id="FungiDB:CIMG_13376"/>
<dbReference type="RefSeq" id="XP_001245203.2">
    <property type="nucleotide sequence ID" value="XM_001245202.2"/>
</dbReference>
<name>J3KDX1_COCIM</name>
<dbReference type="InParanoid" id="J3KDX1"/>
<evidence type="ECO:0000313" key="2">
    <source>
        <dbReference type="EMBL" id="EAS33620.3"/>
    </source>
</evidence>
<dbReference type="GeneID" id="24165003"/>
<dbReference type="Proteomes" id="UP000001261">
    <property type="component" value="Unassembled WGS sequence"/>
</dbReference>
<evidence type="ECO:0000313" key="3">
    <source>
        <dbReference type="Proteomes" id="UP000001261"/>
    </source>
</evidence>
<keyword evidence="3" id="KW-1185">Reference proteome</keyword>
<dbReference type="EMBL" id="GG704914">
    <property type="protein sequence ID" value="EAS33620.3"/>
    <property type="molecule type" value="Genomic_DNA"/>
</dbReference>
<feature type="signal peptide" evidence="1">
    <location>
        <begin position="1"/>
        <end position="16"/>
    </location>
</feature>
<reference evidence="3" key="2">
    <citation type="journal article" date="2010" name="Genome Res.">
        <title>Population genomic sequencing of Coccidioides fungi reveals recent hybridization and transposon control.</title>
        <authorList>
            <person name="Neafsey D.E."/>
            <person name="Barker B.M."/>
            <person name="Sharpton T.J."/>
            <person name="Stajich J.E."/>
            <person name="Park D.J."/>
            <person name="Whiston E."/>
            <person name="Hung C.-Y."/>
            <person name="McMahan C."/>
            <person name="White J."/>
            <person name="Sykes S."/>
            <person name="Heiman D."/>
            <person name="Young S."/>
            <person name="Zeng Q."/>
            <person name="Abouelleil A."/>
            <person name="Aftuck L."/>
            <person name="Bessette D."/>
            <person name="Brown A."/>
            <person name="FitzGerald M."/>
            <person name="Lui A."/>
            <person name="Macdonald J.P."/>
            <person name="Priest M."/>
            <person name="Orbach M.J."/>
            <person name="Galgiani J.N."/>
            <person name="Kirkland T.N."/>
            <person name="Cole G.T."/>
            <person name="Birren B.W."/>
            <person name="Henn M.R."/>
            <person name="Taylor J.W."/>
            <person name="Rounsley S.D."/>
        </authorList>
    </citation>
    <scope>GENOME REANNOTATION</scope>
    <source>
        <strain evidence="3">RS</strain>
    </source>
</reference>
<reference evidence="3" key="1">
    <citation type="journal article" date="2009" name="Genome Res.">
        <title>Comparative genomic analyses of the human fungal pathogens Coccidioides and their relatives.</title>
        <authorList>
            <person name="Sharpton T.J."/>
            <person name="Stajich J.E."/>
            <person name="Rounsley S.D."/>
            <person name="Gardner M.J."/>
            <person name="Wortman J.R."/>
            <person name="Jordar V.S."/>
            <person name="Maiti R."/>
            <person name="Kodira C.D."/>
            <person name="Neafsey D.E."/>
            <person name="Zeng Q."/>
            <person name="Hung C.-Y."/>
            <person name="McMahan C."/>
            <person name="Muszewska A."/>
            <person name="Grynberg M."/>
            <person name="Mandel M.A."/>
            <person name="Kellner E.M."/>
            <person name="Barker B.M."/>
            <person name="Galgiani J.N."/>
            <person name="Orbach M.J."/>
            <person name="Kirkland T.N."/>
            <person name="Cole G.T."/>
            <person name="Henn M.R."/>
            <person name="Birren B.W."/>
            <person name="Taylor J.W."/>
        </authorList>
    </citation>
    <scope>NUCLEOTIDE SEQUENCE [LARGE SCALE GENOMIC DNA]</scope>
    <source>
        <strain evidence="3">RS</strain>
    </source>
</reference>
<accession>J3KDX1</accession>
<evidence type="ECO:0008006" key="4">
    <source>
        <dbReference type="Google" id="ProtNLM"/>
    </source>
</evidence>
<evidence type="ECO:0000256" key="1">
    <source>
        <dbReference type="SAM" id="SignalP"/>
    </source>
</evidence>
<dbReference type="KEGG" id="cim:CIMG_13376"/>
<dbReference type="AlphaFoldDB" id="J3KDX1"/>
<proteinExistence type="predicted"/>
<gene>
    <name evidence="2" type="ORF">CIMG_13376</name>
</gene>
<keyword evidence="1" id="KW-0732">Signal</keyword>
<organism evidence="2 3">
    <name type="scientific">Coccidioides immitis (strain RS)</name>
    <name type="common">Valley fever fungus</name>
    <dbReference type="NCBI Taxonomy" id="246410"/>
    <lineage>
        <taxon>Eukaryota</taxon>
        <taxon>Fungi</taxon>
        <taxon>Dikarya</taxon>
        <taxon>Ascomycota</taxon>
        <taxon>Pezizomycotina</taxon>
        <taxon>Eurotiomycetes</taxon>
        <taxon>Eurotiomycetidae</taxon>
        <taxon>Onygenales</taxon>
        <taxon>Onygenaceae</taxon>
        <taxon>Coccidioides</taxon>
    </lineage>
</organism>
<feature type="chain" id="PRO_5003772424" description="Secreted protein" evidence="1">
    <location>
        <begin position="17"/>
        <end position="150"/>
    </location>
</feature>